<dbReference type="Proteomes" id="UP000657592">
    <property type="component" value="Unassembled WGS sequence"/>
</dbReference>
<protein>
    <submittedName>
        <fullName evidence="1">Uncharacterized protein</fullName>
    </submittedName>
</protein>
<gene>
    <name evidence="1" type="ORF">GCM10010921_16370</name>
</gene>
<reference evidence="1" key="2">
    <citation type="submission" date="2020-09" db="EMBL/GenBank/DDBJ databases">
        <authorList>
            <person name="Sun Q."/>
            <person name="Zhou Y."/>
        </authorList>
    </citation>
    <scope>NUCLEOTIDE SEQUENCE</scope>
    <source>
        <strain evidence="1">CGMCC 1.15794</strain>
    </source>
</reference>
<comment type="caution">
    <text evidence="1">The sequence shown here is derived from an EMBL/GenBank/DDBJ whole genome shotgun (WGS) entry which is preliminary data.</text>
</comment>
<organism evidence="1 2">
    <name type="scientific">Microbacterium album</name>
    <dbReference type="NCBI Taxonomy" id="2053191"/>
    <lineage>
        <taxon>Bacteria</taxon>
        <taxon>Bacillati</taxon>
        <taxon>Actinomycetota</taxon>
        <taxon>Actinomycetes</taxon>
        <taxon>Micrococcales</taxon>
        <taxon>Microbacteriaceae</taxon>
        <taxon>Microbacterium</taxon>
    </lineage>
</organism>
<keyword evidence="2" id="KW-1185">Reference proteome</keyword>
<dbReference type="AlphaFoldDB" id="A0A917IGC9"/>
<dbReference type="EMBL" id="BMJY01000005">
    <property type="protein sequence ID" value="GGH42881.1"/>
    <property type="molecule type" value="Genomic_DNA"/>
</dbReference>
<reference evidence="1" key="1">
    <citation type="journal article" date="2014" name="Int. J. Syst. Evol. Microbiol.">
        <title>Complete genome sequence of Corynebacterium casei LMG S-19264T (=DSM 44701T), isolated from a smear-ripened cheese.</title>
        <authorList>
            <consortium name="US DOE Joint Genome Institute (JGI-PGF)"/>
            <person name="Walter F."/>
            <person name="Albersmeier A."/>
            <person name="Kalinowski J."/>
            <person name="Ruckert C."/>
        </authorList>
    </citation>
    <scope>NUCLEOTIDE SEQUENCE</scope>
    <source>
        <strain evidence="1">CGMCC 1.15794</strain>
    </source>
</reference>
<accession>A0A917IGC9</accession>
<dbReference type="RefSeq" id="WP_188755778.1">
    <property type="nucleotide sequence ID" value="NZ_BMJY01000005.1"/>
</dbReference>
<name>A0A917IGC9_9MICO</name>
<sequence>MTPADPGGPLEEWRIRLETVEPGWLILPGDLPRQEWDAWVRAATGELREAWGEQWDPRAEDDVRTLLGRGLEDRAASPSVAVLQVWPVFAPIVAMCRVTLMSTQVAPPWRDLGGVLHGVEAEGLGSGLQWVDRSAVSLPHGESVETVTVHYAFDDGTTTVIVGVDETPVGMYLRLLSGLRGMLESIRIERADGARFRGVRPAWLMEDAPWEIEVS</sequence>
<evidence type="ECO:0000313" key="1">
    <source>
        <dbReference type="EMBL" id="GGH42881.1"/>
    </source>
</evidence>
<proteinExistence type="predicted"/>
<evidence type="ECO:0000313" key="2">
    <source>
        <dbReference type="Proteomes" id="UP000657592"/>
    </source>
</evidence>